<keyword evidence="11" id="KW-1185">Reference proteome</keyword>
<evidence type="ECO:0000313" key="10">
    <source>
        <dbReference type="EMBL" id="MCO0832571.1"/>
    </source>
</evidence>
<evidence type="ECO:0000256" key="1">
    <source>
        <dbReference type="ARBA" id="ARBA00002667"/>
    </source>
</evidence>
<keyword evidence="7" id="KW-0588">Pheromone</keyword>
<reference evidence="10 11" key="1">
    <citation type="submission" date="2022-06" db="EMBL/GenBank/DDBJ databases">
        <title>Fructobacillus taiwanensis sp. nov., isolated from the honeybee.</title>
        <authorList>
            <person name="Chen Y.-S."/>
            <person name="Wang L.-T."/>
            <person name="Lee Y.-S."/>
            <person name="Chang Y.-C."/>
            <person name="Wu H.-C."/>
            <person name="Liao C.-Y."/>
            <person name="Chen W.-H."/>
            <person name="Deng J.-N."/>
            <person name="Wang Y.-H."/>
        </authorList>
    </citation>
    <scope>NUCLEOTIDE SEQUENCE [LARGE SCALE GENOMIC DNA]</scope>
    <source>
        <strain evidence="10 11">W13</strain>
    </source>
</reference>
<gene>
    <name evidence="10" type="ORF">NFX39_05695</name>
</gene>
<keyword evidence="6" id="KW-0044">Antibiotic</keyword>
<evidence type="ECO:0000256" key="3">
    <source>
        <dbReference type="ARBA" id="ARBA00009039"/>
    </source>
</evidence>
<comment type="function">
    <text evidence="1">Acts as a pheromone, induces cells to develop competence for genetic transformation.</text>
</comment>
<comment type="similarity">
    <text evidence="3">Belongs to the ComC family.</text>
</comment>
<proteinExistence type="inferred from homology"/>
<evidence type="ECO:0000256" key="7">
    <source>
        <dbReference type="ARBA" id="ARBA00023044"/>
    </source>
</evidence>
<comment type="caution">
    <text evidence="10">The sequence shown here is derived from an EMBL/GenBank/DDBJ whole genome shotgun (WGS) entry which is preliminary data.</text>
</comment>
<dbReference type="NCBIfam" id="TIGR01847">
    <property type="entry name" value="bacteriocin_sig"/>
    <property type="match status" value="1"/>
</dbReference>
<dbReference type="EMBL" id="JAMWYK010000007">
    <property type="protein sequence ID" value="MCO0832571.1"/>
    <property type="molecule type" value="Genomic_DNA"/>
</dbReference>
<dbReference type="Proteomes" id="UP001523234">
    <property type="component" value="Unassembled WGS sequence"/>
</dbReference>
<keyword evidence="9" id="KW-0178">Competence</keyword>
<organism evidence="10 11">
    <name type="scientific">Fructobacillus apis</name>
    <dbReference type="NCBI Taxonomy" id="2935017"/>
    <lineage>
        <taxon>Bacteria</taxon>
        <taxon>Bacillati</taxon>
        <taxon>Bacillota</taxon>
        <taxon>Bacilli</taxon>
        <taxon>Lactobacillales</taxon>
        <taxon>Lactobacillaceae</taxon>
        <taxon>Fructobacillus</taxon>
    </lineage>
</organism>
<accession>A0ABT0ZRF2</accession>
<keyword evidence="5" id="KW-0929">Antimicrobial</keyword>
<sequence length="51" mass="5706">MNKNLTDNFATLTNDELKSVTGGDNILGYLLGRALGKQVYLFKKNVYALLR</sequence>
<keyword evidence="4" id="KW-0964">Secreted</keyword>
<dbReference type="Pfam" id="PF03047">
    <property type="entry name" value="ComC"/>
    <property type="match status" value="1"/>
</dbReference>
<evidence type="ECO:0000256" key="5">
    <source>
        <dbReference type="ARBA" id="ARBA00022529"/>
    </source>
</evidence>
<dbReference type="InterPro" id="IPR004288">
    <property type="entry name" value="Competence_ComC"/>
</dbReference>
<evidence type="ECO:0000313" key="11">
    <source>
        <dbReference type="Proteomes" id="UP001523234"/>
    </source>
</evidence>
<comment type="subcellular location">
    <subcellularLocation>
        <location evidence="2">Secreted</location>
    </subcellularLocation>
</comment>
<evidence type="ECO:0000256" key="6">
    <source>
        <dbReference type="ARBA" id="ARBA00023022"/>
    </source>
</evidence>
<evidence type="ECO:0000256" key="8">
    <source>
        <dbReference type="ARBA" id="ARBA00023048"/>
    </source>
</evidence>
<evidence type="ECO:0000256" key="2">
    <source>
        <dbReference type="ARBA" id="ARBA00004613"/>
    </source>
</evidence>
<keyword evidence="8" id="KW-0078">Bacteriocin</keyword>
<evidence type="ECO:0000256" key="9">
    <source>
        <dbReference type="ARBA" id="ARBA00023287"/>
    </source>
</evidence>
<name>A0ABT0ZRF2_9LACO</name>
<dbReference type="InterPro" id="IPR010133">
    <property type="entry name" value="Bacteriocin_signal_seq"/>
</dbReference>
<evidence type="ECO:0000256" key="4">
    <source>
        <dbReference type="ARBA" id="ARBA00022525"/>
    </source>
</evidence>
<protein>
    <submittedName>
        <fullName evidence="10">ComC/BlpC family leader-containing pheromone/bacteriocin</fullName>
    </submittedName>
</protein>
<dbReference type="RefSeq" id="WP_252443855.1">
    <property type="nucleotide sequence ID" value="NZ_JAMWYK010000007.1"/>
</dbReference>